<evidence type="ECO:0000256" key="5">
    <source>
        <dbReference type="PROSITE-ProRule" id="PRU00108"/>
    </source>
</evidence>
<gene>
    <name evidence="9" type="ORF">QQS21_004049</name>
</gene>
<evidence type="ECO:0000256" key="4">
    <source>
        <dbReference type="ARBA" id="ARBA00023242"/>
    </source>
</evidence>
<feature type="DNA-binding region" description="Homeobox" evidence="5">
    <location>
        <begin position="185"/>
        <end position="245"/>
    </location>
</feature>
<feature type="compositionally biased region" description="Polar residues" evidence="7">
    <location>
        <begin position="583"/>
        <end position="593"/>
    </location>
</feature>
<evidence type="ECO:0000256" key="6">
    <source>
        <dbReference type="RuleBase" id="RU000682"/>
    </source>
</evidence>
<evidence type="ECO:0000259" key="8">
    <source>
        <dbReference type="PROSITE" id="PS50071"/>
    </source>
</evidence>
<dbReference type="InterPro" id="IPR001356">
    <property type="entry name" value="HD"/>
</dbReference>
<dbReference type="PANTHER" id="PTHR24208:SF166">
    <property type="entry name" value="LIM HOMEOBOX TRANSCRIPTION FACTOR 1 ALPHA, ISOFORM B"/>
    <property type="match status" value="1"/>
</dbReference>
<feature type="compositionally biased region" description="Polar residues" evidence="7">
    <location>
        <begin position="374"/>
        <end position="388"/>
    </location>
</feature>
<feature type="compositionally biased region" description="Acidic residues" evidence="7">
    <location>
        <begin position="154"/>
        <end position="168"/>
    </location>
</feature>
<keyword evidence="3 5" id="KW-0371">Homeobox</keyword>
<dbReference type="PANTHER" id="PTHR24208">
    <property type="entry name" value="LIM/HOMEOBOX PROTEIN LHX"/>
    <property type="match status" value="1"/>
</dbReference>
<keyword evidence="2 5" id="KW-0238">DNA-binding</keyword>
<organism evidence="9 10">
    <name type="scientific">Conoideocrella luteorostrata</name>
    <dbReference type="NCBI Taxonomy" id="1105319"/>
    <lineage>
        <taxon>Eukaryota</taxon>
        <taxon>Fungi</taxon>
        <taxon>Dikarya</taxon>
        <taxon>Ascomycota</taxon>
        <taxon>Pezizomycotina</taxon>
        <taxon>Sordariomycetes</taxon>
        <taxon>Hypocreomycetidae</taxon>
        <taxon>Hypocreales</taxon>
        <taxon>Clavicipitaceae</taxon>
        <taxon>Conoideocrella</taxon>
    </lineage>
</organism>
<dbReference type="SUPFAM" id="SSF46689">
    <property type="entry name" value="Homeodomain-like"/>
    <property type="match status" value="1"/>
</dbReference>
<feature type="domain" description="Homeobox" evidence="8">
    <location>
        <begin position="183"/>
        <end position="244"/>
    </location>
</feature>
<feature type="region of interest" description="Disordered" evidence="7">
    <location>
        <begin position="1"/>
        <end position="20"/>
    </location>
</feature>
<feature type="region of interest" description="Disordered" evidence="7">
    <location>
        <begin position="523"/>
        <end position="546"/>
    </location>
</feature>
<dbReference type="GO" id="GO:0000981">
    <property type="term" value="F:DNA-binding transcription factor activity, RNA polymerase II-specific"/>
    <property type="evidence" value="ECO:0007669"/>
    <property type="project" value="TreeGrafter"/>
</dbReference>
<comment type="caution">
    <text evidence="9">The sequence shown here is derived from an EMBL/GenBank/DDBJ whole genome shotgun (WGS) entry which is preliminary data.</text>
</comment>
<protein>
    <recommendedName>
        <fullName evidence="8">Homeobox domain-containing protein</fullName>
    </recommendedName>
</protein>
<feature type="region of interest" description="Disordered" evidence="7">
    <location>
        <begin position="130"/>
        <end position="176"/>
    </location>
</feature>
<sequence>MSEKQIIPPPVEPDWQGQYGYLSQAENDAYPRALADTRDHTEHNKDRLAIDPGHHAIQSRAFKGEDHHQDASSNMASFSPHRNGPSLALFGPSSTTPKQSTDMRSQSSISEPLTYSKISEANSLYYRAQGGQMSGTEPSQSDKDDKEQTMSQEADYEVDDEDIDDGEGDGQSNPQSVAERLAARRKMKRFRLTHQQTRFLMSEFAKQPHPDAAHRERLSREIPGLSPRQVQVWFQNRRAKIKRLTADDRDRMVRMRAVPDDFDNVQALHSPYGAVHGVAPVLSPSNLGPVVSSYGSHNNRPLMLDMRRAGGESYLSPTGLSQSFGGIDLGQPVSMGNSELPSPANTLYQDRFAPGSSSPSNPNLGFRSPGPYWPSTTSSMESTPQSSRPGLRGGHPNSMAGRDWSPRNAPEAVHTPIGIYQGGNSTTSSTDRQVGYPSNHFGSAPSGFSMESQAYPGNPDLPGRGQSNATDMEESAQHRIRSPTATTTGPVEIDFGFRDSYRAVGLASAPTQLHERAPALPPLRANVSSSPANHPRGPVSAPLDMPQDRSFQVQGEKAGEYSAAQLSAPISAPSDFNFHRTFPSPTQNRSANSGPLKDLFGHGVL</sequence>
<dbReference type="Proteomes" id="UP001251528">
    <property type="component" value="Unassembled WGS sequence"/>
</dbReference>
<keyword evidence="10" id="KW-1185">Reference proteome</keyword>
<dbReference type="GO" id="GO:0000977">
    <property type="term" value="F:RNA polymerase II transcription regulatory region sequence-specific DNA binding"/>
    <property type="evidence" value="ECO:0007669"/>
    <property type="project" value="TreeGrafter"/>
</dbReference>
<keyword evidence="4 5" id="KW-0539">Nucleus</keyword>
<comment type="subcellular location">
    <subcellularLocation>
        <location evidence="1 5 6">Nucleus</location>
    </subcellularLocation>
</comment>
<feature type="compositionally biased region" description="Polar residues" evidence="7">
    <location>
        <begin position="334"/>
        <end position="348"/>
    </location>
</feature>
<name>A0AAJ0CS50_9HYPO</name>
<dbReference type="CDD" id="cd00086">
    <property type="entry name" value="homeodomain"/>
    <property type="match status" value="1"/>
</dbReference>
<dbReference type="Gene3D" id="1.10.10.60">
    <property type="entry name" value="Homeodomain-like"/>
    <property type="match status" value="1"/>
</dbReference>
<evidence type="ECO:0000256" key="1">
    <source>
        <dbReference type="ARBA" id="ARBA00004123"/>
    </source>
</evidence>
<feature type="compositionally biased region" description="Basic and acidic residues" evidence="7">
    <location>
        <begin position="35"/>
        <end position="54"/>
    </location>
</feature>
<dbReference type="EMBL" id="JASWJB010000057">
    <property type="protein sequence ID" value="KAK2603764.1"/>
    <property type="molecule type" value="Genomic_DNA"/>
</dbReference>
<evidence type="ECO:0000256" key="2">
    <source>
        <dbReference type="ARBA" id="ARBA00023125"/>
    </source>
</evidence>
<evidence type="ECO:0000313" key="9">
    <source>
        <dbReference type="EMBL" id="KAK2603764.1"/>
    </source>
</evidence>
<reference evidence="9" key="1">
    <citation type="submission" date="2023-06" db="EMBL/GenBank/DDBJ databases">
        <title>Conoideocrella luteorostrata (Hypocreales: Clavicipitaceae), a potential biocontrol fungus for elongate hemlock scale in United States Christmas tree production areas.</title>
        <authorList>
            <person name="Barrett H."/>
            <person name="Lovett B."/>
            <person name="Macias A.M."/>
            <person name="Stajich J.E."/>
            <person name="Kasson M.T."/>
        </authorList>
    </citation>
    <scope>NUCLEOTIDE SEQUENCE</scope>
    <source>
        <strain evidence="9">ARSEF 14590</strain>
    </source>
</reference>
<feature type="compositionally biased region" description="Polar residues" evidence="7">
    <location>
        <begin position="422"/>
        <end position="432"/>
    </location>
</feature>
<dbReference type="SMART" id="SM00389">
    <property type="entry name" value="HOX"/>
    <property type="match status" value="1"/>
</dbReference>
<dbReference type="AlphaFoldDB" id="A0AAJ0CS50"/>
<evidence type="ECO:0000256" key="3">
    <source>
        <dbReference type="ARBA" id="ARBA00023155"/>
    </source>
</evidence>
<dbReference type="PROSITE" id="PS50071">
    <property type="entry name" value="HOMEOBOX_2"/>
    <property type="match status" value="1"/>
</dbReference>
<dbReference type="InterPro" id="IPR050453">
    <property type="entry name" value="LIM_Homeobox_TF"/>
</dbReference>
<accession>A0AAJ0CS50</accession>
<proteinExistence type="predicted"/>
<dbReference type="InterPro" id="IPR009057">
    <property type="entry name" value="Homeodomain-like_sf"/>
</dbReference>
<feature type="region of interest" description="Disordered" evidence="7">
    <location>
        <begin position="572"/>
        <end position="605"/>
    </location>
</feature>
<feature type="region of interest" description="Disordered" evidence="7">
    <location>
        <begin position="30"/>
        <end position="115"/>
    </location>
</feature>
<dbReference type="GO" id="GO:0005634">
    <property type="term" value="C:nucleus"/>
    <property type="evidence" value="ECO:0007669"/>
    <property type="project" value="UniProtKB-SubCell"/>
</dbReference>
<feature type="region of interest" description="Disordered" evidence="7">
    <location>
        <begin position="326"/>
        <end position="492"/>
    </location>
</feature>
<evidence type="ECO:0000256" key="7">
    <source>
        <dbReference type="SAM" id="MobiDB-lite"/>
    </source>
</evidence>
<evidence type="ECO:0000313" key="10">
    <source>
        <dbReference type="Proteomes" id="UP001251528"/>
    </source>
</evidence>
<feature type="compositionally biased region" description="Polar residues" evidence="7">
    <location>
        <begin position="92"/>
        <end position="115"/>
    </location>
</feature>
<dbReference type="Pfam" id="PF00046">
    <property type="entry name" value="Homeodomain"/>
    <property type="match status" value="1"/>
</dbReference>